<evidence type="ECO:0000313" key="1">
    <source>
        <dbReference type="EMBL" id="CAI9939243.1"/>
    </source>
</evidence>
<organism evidence="1">
    <name type="scientific">Hexamita inflata</name>
    <dbReference type="NCBI Taxonomy" id="28002"/>
    <lineage>
        <taxon>Eukaryota</taxon>
        <taxon>Metamonada</taxon>
        <taxon>Diplomonadida</taxon>
        <taxon>Hexamitidae</taxon>
        <taxon>Hexamitinae</taxon>
        <taxon>Hexamita</taxon>
    </lineage>
</organism>
<proteinExistence type="predicted"/>
<accession>A0AA86PLG8</accession>
<dbReference type="Proteomes" id="UP001642409">
    <property type="component" value="Unassembled WGS sequence"/>
</dbReference>
<dbReference type="EMBL" id="CAXDID020000640">
    <property type="protein sequence ID" value="CAL6107766.1"/>
    <property type="molecule type" value="Genomic_DNA"/>
</dbReference>
<name>A0AA86PLG8_9EUKA</name>
<comment type="caution">
    <text evidence="1">The sequence shown here is derived from an EMBL/GenBank/DDBJ whole genome shotgun (WGS) entry which is preliminary data.</text>
</comment>
<sequence length="152" mass="17508">MSYLQLTRLKIFVIGQVVALLVSCVRSANSSLTIQPNGRYGTTSNSKEEHVKRLLFHSIKQKLNLIVNKIQKQTIFKLLSPYKQNLTRQFLHQFSLFFSAFCSFALNFSQKDSEIVFALICATFCRGDGIFHFSKQQLESEEIIEYCCCHII</sequence>
<reference evidence="1" key="1">
    <citation type="submission" date="2023-06" db="EMBL/GenBank/DDBJ databases">
        <authorList>
            <person name="Kurt Z."/>
        </authorList>
    </citation>
    <scope>NUCLEOTIDE SEQUENCE</scope>
</reference>
<protein>
    <submittedName>
        <fullName evidence="2">Hypothetical_protein</fullName>
    </submittedName>
</protein>
<reference evidence="2 3" key="2">
    <citation type="submission" date="2024-07" db="EMBL/GenBank/DDBJ databases">
        <authorList>
            <person name="Akdeniz Z."/>
        </authorList>
    </citation>
    <scope>NUCLEOTIDE SEQUENCE [LARGE SCALE GENOMIC DNA]</scope>
</reference>
<dbReference type="EMBL" id="CATOUU010000663">
    <property type="protein sequence ID" value="CAI9939243.1"/>
    <property type="molecule type" value="Genomic_DNA"/>
</dbReference>
<keyword evidence="3" id="KW-1185">Reference proteome</keyword>
<dbReference type="AlphaFoldDB" id="A0AA86PLG8"/>
<evidence type="ECO:0000313" key="3">
    <source>
        <dbReference type="Proteomes" id="UP001642409"/>
    </source>
</evidence>
<gene>
    <name evidence="1" type="ORF">HINF_LOCUS26888</name>
    <name evidence="2" type="ORF">HINF_LOCUS74647</name>
</gene>
<evidence type="ECO:0000313" key="2">
    <source>
        <dbReference type="EMBL" id="CAL6107766.1"/>
    </source>
</evidence>